<dbReference type="Proteomes" id="UP000019132">
    <property type="component" value="Unassembled WGS sequence"/>
</dbReference>
<proteinExistence type="predicted"/>
<keyword evidence="2" id="KW-1185">Reference proteome</keyword>
<dbReference type="EMBL" id="GL376560">
    <property type="status" value="NOT_ANNOTATED_CDS"/>
    <property type="molecule type" value="Genomic_DNA"/>
</dbReference>
<dbReference type="InParanoid" id="K3WPL1"/>
<evidence type="ECO:0000313" key="1">
    <source>
        <dbReference type="EnsemblProtists" id="PYU1_T006903"/>
    </source>
</evidence>
<reference evidence="1" key="3">
    <citation type="submission" date="2015-02" db="UniProtKB">
        <authorList>
            <consortium name="EnsemblProtists"/>
        </authorList>
    </citation>
    <scope>IDENTIFICATION</scope>
    <source>
        <strain evidence="1">DAOM BR144</strain>
    </source>
</reference>
<dbReference type="AlphaFoldDB" id="K3WPL1"/>
<accession>K3WPL1</accession>
<protein>
    <submittedName>
        <fullName evidence="1">Uncharacterized protein</fullName>
    </submittedName>
</protein>
<organism evidence="1 2">
    <name type="scientific">Globisporangium ultimum (strain ATCC 200006 / CBS 805.95 / DAOM BR144)</name>
    <name type="common">Pythium ultimum</name>
    <dbReference type="NCBI Taxonomy" id="431595"/>
    <lineage>
        <taxon>Eukaryota</taxon>
        <taxon>Sar</taxon>
        <taxon>Stramenopiles</taxon>
        <taxon>Oomycota</taxon>
        <taxon>Peronosporomycetes</taxon>
        <taxon>Pythiales</taxon>
        <taxon>Pythiaceae</taxon>
        <taxon>Globisporangium</taxon>
    </lineage>
</organism>
<sequence>MALKSYHKETLNDNWYEERAAPLNGVLPRDVPVTNQDTSPG</sequence>
<dbReference type="HOGENOM" id="CLU_3280765_0_0_1"/>
<evidence type="ECO:0000313" key="2">
    <source>
        <dbReference type="Proteomes" id="UP000019132"/>
    </source>
</evidence>
<reference evidence="2" key="1">
    <citation type="journal article" date="2010" name="Genome Biol.">
        <title>Genome sequence of the necrotrophic plant pathogen Pythium ultimum reveals original pathogenicity mechanisms and effector repertoire.</title>
        <authorList>
            <person name="Levesque C.A."/>
            <person name="Brouwer H."/>
            <person name="Cano L."/>
            <person name="Hamilton J.P."/>
            <person name="Holt C."/>
            <person name="Huitema E."/>
            <person name="Raffaele S."/>
            <person name="Robideau G.P."/>
            <person name="Thines M."/>
            <person name="Win J."/>
            <person name="Zerillo M.M."/>
            <person name="Beakes G.W."/>
            <person name="Boore J.L."/>
            <person name="Busam D."/>
            <person name="Dumas B."/>
            <person name="Ferriera S."/>
            <person name="Fuerstenberg S.I."/>
            <person name="Gachon C.M."/>
            <person name="Gaulin E."/>
            <person name="Govers F."/>
            <person name="Grenville-Briggs L."/>
            <person name="Horner N."/>
            <person name="Hostetler J."/>
            <person name="Jiang R.H."/>
            <person name="Johnson J."/>
            <person name="Krajaejun T."/>
            <person name="Lin H."/>
            <person name="Meijer H.J."/>
            <person name="Moore B."/>
            <person name="Morris P."/>
            <person name="Phuntmart V."/>
            <person name="Puiu D."/>
            <person name="Shetty J."/>
            <person name="Stajich J.E."/>
            <person name="Tripathy S."/>
            <person name="Wawra S."/>
            <person name="van West P."/>
            <person name="Whitty B.R."/>
            <person name="Coutinho P.M."/>
            <person name="Henrissat B."/>
            <person name="Martin F."/>
            <person name="Thomas P.D."/>
            <person name="Tyler B.M."/>
            <person name="De Vries R.P."/>
            <person name="Kamoun S."/>
            <person name="Yandell M."/>
            <person name="Tisserat N."/>
            <person name="Buell C.R."/>
        </authorList>
    </citation>
    <scope>NUCLEOTIDE SEQUENCE</scope>
    <source>
        <strain evidence="2">DAOM:BR144</strain>
    </source>
</reference>
<name>K3WPL1_GLOUD</name>
<dbReference type="VEuPathDB" id="FungiDB:PYU1_G006889"/>
<dbReference type="EnsemblProtists" id="PYU1_T006903">
    <property type="protein sequence ID" value="PYU1_T006903"/>
    <property type="gene ID" value="PYU1_G006889"/>
</dbReference>
<reference evidence="2" key="2">
    <citation type="submission" date="2010-04" db="EMBL/GenBank/DDBJ databases">
        <authorList>
            <person name="Buell R."/>
            <person name="Hamilton J."/>
            <person name="Hostetler J."/>
        </authorList>
    </citation>
    <scope>NUCLEOTIDE SEQUENCE [LARGE SCALE GENOMIC DNA]</scope>
    <source>
        <strain evidence="2">DAOM:BR144</strain>
    </source>
</reference>